<keyword evidence="1" id="KW-0732">Signal</keyword>
<dbReference type="KEGG" id="mgau:MGALJ_15390"/>
<dbReference type="InterPro" id="IPR007969">
    <property type="entry name" value="DUF732"/>
</dbReference>
<accession>A0A9W4FEA8</accession>
<dbReference type="AlphaFoldDB" id="A0A9W4FEA8"/>
<dbReference type="Proteomes" id="UP000465785">
    <property type="component" value="Chromosome"/>
</dbReference>
<feature type="domain" description="DUF732" evidence="2">
    <location>
        <begin position="29"/>
        <end position="93"/>
    </location>
</feature>
<organism evidence="3 4">
    <name type="scientific">Mycobacterium gallinarum</name>
    <dbReference type="NCBI Taxonomy" id="39689"/>
    <lineage>
        <taxon>Bacteria</taxon>
        <taxon>Bacillati</taxon>
        <taxon>Actinomycetota</taxon>
        <taxon>Actinomycetes</taxon>
        <taxon>Mycobacteriales</taxon>
        <taxon>Mycobacteriaceae</taxon>
        <taxon>Mycobacterium</taxon>
    </lineage>
</organism>
<feature type="chain" id="PRO_5040855856" description="DUF732 domain-containing protein" evidence="1">
    <location>
        <begin position="28"/>
        <end position="96"/>
    </location>
</feature>
<evidence type="ECO:0000313" key="4">
    <source>
        <dbReference type="Proteomes" id="UP000465785"/>
    </source>
</evidence>
<evidence type="ECO:0000259" key="2">
    <source>
        <dbReference type="Pfam" id="PF05305"/>
    </source>
</evidence>
<proteinExistence type="predicted"/>
<dbReference type="Pfam" id="PF05305">
    <property type="entry name" value="DUF732"/>
    <property type="match status" value="1"/>
</dbReference>
<feature type="signal peptide" evidence="1">
    <location>
        <begin position="1"/>
        <end position="27"/>
    </location>
</feature>
<name>A0A9W4FEA8_9MYCO</name>
<evidence type="ECO:0000313" key="3">
    <source>
        <dbReference type="EMBL" id="BBY91870.1"/>
    </source>
</evidence>
<keyword evidence="4" id="KW-1185">Reference proteome</keyword>
<protein>
    <recommendedName>
        <fullName evidence="2">DUF732 domain-containing protein</fullName>
    </recommendedName>
</protein>
<sequence>MFELKYRVGALMSVVPAAVVLAAPAVADEDEFVRSMQTTYAFLTDQQLRTEGAKICSTLRSGTPASDAVVMVRNDLGVSISAAGEIVSAAVVQLDC</sequence>
<gene>
    <name evidence="3" type="ORF">MGALJ_15390</name>
</gene>
<dbReference type="EMBL" id="AP022601">
    <property type="protein sequence ID" value="BBY91870.1"/>
    <property type="molecule type" value="Genomic_DNA"/>
</dbReference>
<evidence type="ECO:0000256" key="1">
    <source>
        <dbReference type="SAM" id="SignalP"/>
    </source>
</evidence>
<reference evidence="3 4" key="1">
    <citation type="journal article" date="2019" name="Emerg. Microbes Infect.">
        <title>Comprehensive subspecies identification of 175 nontuberculous mycobacteria species based on 7547 genomic profiles.</title>
        <authorList>
            <person name="Matsumoto Y."/>
            <person name="Kinjo T."/>
            <person name="Motooka D."/>
            <person name="Nabeya D."/>
            <person name="Jung N."/>
            <person name="Uechi K."/>
            <person name="Horii T."/>
            <person name="Iida T."/>
            <person name="Fujita J."/>
            <person name="Nakamura S."/>
        </authorList>
    </citation>
    <scope>NUCLEOTIDE SEQUENCE [LARGE SCALE GENOMIC DNA]</scope>
    <source>
        <strain evidence="3 4">JCM 6399</strain>
    </source>
</reference>